<dbReference type="AlphaFoldDB" id="A0AAN4EY78"/>
<sequence length="97" mass="11373">MVNLDSHHFHTLRFIHSCYLSNEGMNTFVQLLFVSNHQDPDGTYHGVFPDTKVGISMTEYLYQKTCSSSEKAKSLKPTWLHWRQQEALELKRNPFDI</sequence>
<reference evidence="1" key="1">
    <citation type="submission" date="2024-02" db="EMBL/GenBank/DDBJ databases">
        <authorList>
            <consortium name="Clinical and Environmental Microbiology Branch: Whole genome sequencing antimicrobial resistance pathogens in the healthcare setting"/>
        </authorList>
    </citation>
    <scope>NUCLEOTIDE SEQUENCE</scope>
    <source>
        <strain evidence="1">Whole organism</strain>
    </source>
</reference>
<comment type="caution">
    <text evidence="1">The sequence shown here is derived from an EMBL/GenBank/DDBJ whole genome shotgun (WGS) entry which is preliminary data.</text>
</comment>
<organism evidence="1 2">
    <name type="scientific">Citrobacter freundii</name>
    <dbReference type="NCBI Taxonomy" id="546"/>
    <lineage>
        <taxon>Bacteria</taxon>
        <taxon>Pseudomonadati</taxon>
        <taxon>Pseudomonadota</taxon>
        <taxon>Gammaproteobacteria</taxon>
        <taxon>Enterobacterales</taxon>
        <taxon>Enterobacteriaceae</taxon>
        <taxon>Citrobacter</taxon>
        <taxon>Citrobacter freundii complex</taxon>
    </lineage>
</organism>
<protein>
    <submittedName>
        <fullName evidence="1">Uncharacterized protein</fullName>
    </submittedName>
</protein>
<dbReference type="EMBL" id="ABLGCN030000018">
    <property type="protein sequence ID" value="EMM7460097.1"/>
    <property type="molecule type" value="Genomic_DNA"/>
</dbReference>
<name>A0AAN4EY78_CITFR</name>
<proteinExistence type="predicted"/>
<dbReference type="Proteomes" id="UP001169574">
    <property type="component" value="Unassembled WGS sequence"/>
</dbReference>
<evidence type="ECO:0000313" key="1">
    <source>
        <dbReference type="EMBL" id="EMM7460097.1"/>
    </source>
</evidence>
<gene>
    <name evidence="1" type="ORF">P7U51_004686</name>
</gene>
<dbReference type="RefSeq" id="WP_152659847.1">
    <property type="nucleotide sequence ID" value="NZ_CP124809.1"/>
</dbReference>
<accession>A0AAN4EY78</accession>
<evidence type="ECO:0000313" key="2">
    <source>
        <dbReference type="Proteomes" id="UP001169574"/>
    </source>
</evidence>